<dbReference type="PROSITE" id="PS50887">
    <property type="entry name" value="GGDEF"/>
    <property type="match status" value="1"/>
</dbReference>
<dbReference type="PROSITE" id="PS50113">
    <property type="entry name" value="PAC"/>
    <property type="match status" value="1"/>
</dbReference>
<reference evidence="7 8" key="1">
    <citation type="submission" date="2016-10" db="EMBL/GenBank/DDBJ databases">
        <authorList>
            <person name="de Groot N.N."/>
        </authorList>
    </citation>
    <scope>NUCLEOTIDE SEQUENCE [LARGE SCALE GENOMIC DNA]</scope>
    <source>
        <strain evidence="7 8">ASO4-2</strain>
    </source>
</reference>
<dbReference type="OrthoDB" id="5437367at2"/>
<dbReference type="Pfam" id="PF08668">
    <property type="entry name" value="HDOD"/>
    <property type="match status" value="1"/>
</dbReference>
<accession>A0A1G6D6J7</accession>
<dbReference type="RefSeq" id="WP_092120765.1">
    <property type="nucleotide sequence ID" value="NZ_FMXO01000010.1"/>
</dbReference>
<dbReference type="Gene3D" id="3.30.70.270">
    <property type="match status" value="1"/>
</dbReference>
<evidence type="ECO:0000259" key="5">
    <source>
        <dbReference type="PROSITE" id="PS50887"/>
    </source>
</evidence>
<feature type="region of interest" description="Disordered" evidence="3">
    <location>
        <begin position="791"/>
        <end position="812"/>
    </location>
</feature>
<dbReference type="SUPFAM" id="SSF109604">
    <property type="entry name" value="HD-domain/PDEase-like"/>
    <property type="match status" value="1"/>
</dbReference>
<dbReference type="InterPro" id="IPR000160">
    <property type="entry name" value="GGDEF_dom"/>
</dbReference>
<evidence type="ECO:0000259" key="4">
    <source>
        <dbReference type="PROSITE" id="PS50113"/>
    </source>
</evidence>
<dbReference type="InterPro" id="IPR043128">
    <property type="entry name" value="Rev_trsase/Diguanyl_cyclase"/>
</dbReference>
<gene>
    <name evidence="7" type="ORF">SAMN05660653_01964</name>
</gene>
<dbReference type="Gene3D" id="3.30.450.20">
    <property type="entry name" value="PAS domain"/>
    <property type="match status" value="1"/>
</dbReference>
<dbReference type="Proteomes" id="UP000198771">
    <property type="component" value="Unassembled WGS sequence"/>
</dbReference>
<evidence type="ECO:0000256" key="1">
    <source>
        <dbReference type="ARBA" id="ARBA00012528"/>
    </source>
</evidence>
<dbReference type="SUPFAM" id="SSF55785">
    <property type="entry name" value="PYP-like sensor domain (PAS domain)"/>
    <property type="match status" value="1"/>
</dbReference>
<evidence type="ECO:0000313" key="8">
    <source>
        <dbReference type="Proteomes" id="UP000198771"/>
    </source>
</evidence>
<dbReference type="InterPro" id="IPR050469">
    <property type="entry name" value="Diguanylate_Cyclase"/>
</dbReference>
<dbReference type="EMBL" id="FMXO01000010">
    <property type="protein sequence ID" value="SDB40777.1"/>
    <property type="molecule type" value="Genomic_DNA"/>
</dbReference>
<dbReference type="PANTHER" id="PTHR45138:SF9">
    <property type="entry name" value="DIGUANYLATE CYCLASE DGCM-RELATED"/>
    <property type="match status" value="1"/>
</dbReference>
<name>A0A1G6D6J7_9BACT</name>
<dbReference type="STRING" id="617002.SAMN05660653_01964"/>
<dbReference type="InterPro" id="IPR029787">
    <property type="entry name" value="Nucleotide_cyclase"/>
</dbReference>
<dbReference type="InterPro" id="IPR013976">
    <property type="entry name" value="HDOD"/>
</dbReference>
<evidence type="ECO:0000256" key="2">
    <source>
        <dbReference type="ARBA" id="ARBA00034247"/>
    </source>
</evidence>
<dbReference type="AlphaFoldDB" id="A0A1G6D6J7"/>
<evidence type="ECO:0000313" key="7">
    <source>
        <dbReference type="EMBL" id="SDB40777.1"/>
    </source>
</evidence>
<sequence>MATTNSIESLAASLNKTFAPALVALVREIACPFPDFNRIAQFIKSDPVLTTNILALVNSPFYALNQKVLDLKRAAVILGTLELLKITLSVSLYQSIFLSTKCKQQNFHTWRKTIWSALVAQCLAERLCPEKADIAYLSALLMNISRLLQARLPNDRDHAALSVELLRQWDLPEEILEAISRHHDMDSLKEHSAFQQCVILGSQWSDLEMERETDPLELLRFKHLLQGVLHDAPGHDSGFEQLRESILRRFKALTELLNLSDQEADLHLHSQSMETTQRLFFLSLDLSQSTGGVQTLARIFQKHLFHQWNLQNWELGLAWPQGQGWTLFRRHQGSTVSEVQTFVPFHELAWTFKGLGIPMQVGPATWGELRIHQKDLPHETLVQLRQYAIFAALALERYMQRTAVLEEKAGMLDGLPVGVARLNESGEVVAANPSLLRLLRTKSIHGRDISSVLRAIGLLNSETAWPEFIRDESTRSISSLNCPASMTPDINTPCLYFTAHKFSDAQRPGILLLLEDIQDIAGLQLSMHKQRNFLKGLVNAMRDVILTVTPSGIITFTSKLLPAELVGRNLFSITTPAGAFAEVWDEHLLQTMSDPQEAVLFIEGGPAIPLELIFSPLPALPGEPADYLVVGRDLTTIRRLEEKLRQQAMLDDLTGLFNQRYFHEILRREISRALRNRHALSLIFCDMDRFKLINDTKGHQAGDEVLRNVGKIFRDTCRKGADFPARYGGDEFVILATESSAEQLAHLADRINKSVAETFASEISFSIGISEYLAGESAESFLSRADRASYSAKRSGGNTIVVTEKPETLAAP</sequence>
<dbReference type="SUPFAM" id="SSF55073">
    <property type="entry name" value="Nucleotide cyclase"/>
    <property type="match status" value="1"/>
</dbReference>
<proteinExistence type="predicted"/>
<organism evidence="7 8">
    <name type="scientific">Desulfonatronum thiosulfatophilum</name>
    <dbReference type="NCBI Taxonomy" id="617002"/>
    <lineage>
        <taxon>Bacteria</taxon>
        <taxon>Pseudomonadati</taxon>
        <taxon>Thermodesulfobacteriota</taxon>
        <taxon>Desulfovibrionia</taxon>
        <taxon>Desulfovibrionales</taxon>
        <taxon>Desulfonatronaceae</taxon>
        <taxon>Desulfonatronum</taxon>
    </lineage>
</organism>
<feature type="domain" description="GGDEF" evidence="5">
    <location>
        <begin position="678"/>
        <end position="805"/>
    </location>
</feature>
<dbReference type="GO" id="GO:0052621">
    <property type="term" value="F:diguanylate cyclase activity"/>
    <property type="evidence" value="ECO:0007669"/>
    <property type="project" value="UniProtKB-EC"/>
</dbReference>
<dbReference type="Gene3D" id="1.10.3210.10">
    <property type="entry name" value="Hypothetical protein af1432"/>
    <property type="match status" value="1"/>
</dbReference>
<feature type="domain" description="PAC" evidence="4">
    <location>
        <begin position="594"/>
        <end position="646"/>
    </location>
</feature>
<dbReference type="SMART" id="SM00267">
    <property type="entry name" value="GGDEF"/>
    <property type="match status" value="1"/>
</dbReference>
<protein>
    <recommendedName>
        <fullName evidence="1">diguanylate cyclase</fullName>
        <ecNumber evidence="1">2.7.7.65</ecNumber>
    </recommendedName>
</protein>
<dbReference type="NCBIfam" id="TIGR00254">
    <property type="entry name" value="GGDEF"/>
    <property type="match status" value="1"/>
</dbReference>
<dbReference type="InterPro" id="IPR000700">
    <property type="entry name" value="PAS-assoc_C"/>
</dbReference>
<feature type="domain" description="HDOD" evidence="6">
    <location>
        <begin position="15"/>
        <end position="185"/>
    </location>
</feature>
<dbReference type="PROSITE" id="PS51833">
    <property type="entry name" value="HDOD"/>
    <property type="match status" value="1"/>
</dbReference>
<dbReference type="PANTHER" id="PTHR45138">
    <property type="entry name" value="REGULATORY COMPONENTS OF SENSORY TRANSDUCTION SYSTEM"/>
    <property type="match status" value="1"/>
</dbReference>
<evidence type="ECO:0000256" key="3">
    <source>
        <dbReference type="SAM" id="MobiDB-lite"/>
    </source>
</evidence>
<comment type="catalytic activity">
    <reaction evidence="2">
        <text>2 GTP = 3',3'-c-di-GMP + 2 diphosphate</text>
        <dbReference type="Rhea" id="RHEA:24898"/>
        <dbReference type="ChEBI" id="CHEBI:33019"/>
        <dbReference type="ChEBI" id="CHEBI:37565"/>
        <dbReference type="ChEBI" id="CHEBI:58805"/>
        <dbReference type="EC" id="2.7.7.65"/>
    </reaction>
</comment>
<dbReference type="CDD" id="cd01949">
    <property type="entry name" value="GGDEF"/>
    <property type="match status" value="1"/>
</dbReference>
<dbReference type="InterPro" id="IPR035965">
    <property type="entry name" value="PAS-like_dom_sf"/>
</dbReference>
<dbReference type="EC" id="2.7.7.65" evidence="1"/>
<evidence type="ECO:0000259" key="6">
    <source>
        <dbReference type="PROSITE" id="PS51833"/>
    </source>
</evidence>
<keyword evidence="8" id="KW-1185">Reference proteome</keyword>
<dbReference type="Pfam" id="PF00990">
    <property type="entry name" value="GGDEF"/>
    <property type="match status" value="1"/>
</dbReference>
<dbReference type="FunFam" id="3.30.70.270:FF:000001">
    <property type="entry name" value="Diguanylate cyclase domain protein"/>
    <property type="match status" value="1"/>
</dbReference>